<dbReference type="VEuPathDB" id="FungiDB:KRP22_13729"/>
<accession>H3H1M9</accession>
<evidence type="ECO:0000313" key="2">
    <source>
        <dbReference type="Proteomes" id="UP000005238"/>
    </source>
</evidence>
<reference evidence="1" key="2">
    <citation type="submission" date="2015-06" db="UniProtKB">
        <authorList>
            <consortium name="EnsemblProtists"/>
        </authorList>
    </citation>
    <scope>IDENTIFICATION</scope>
    <source>
        <strain evidence="1">Pr102</strain>
    </source>
</reference>
<name>H3H1M9_PHYRM</name>
<evidence type="ECO:0000313" key="1">
    <source>
        <dbReference type="EnsemblProtists" id="Phyra84165"/>
    </source>
</evidence>
<protein>
    <submittedName>
        <fullName evidence="1">Uncharacterized protein</fullName>
    </submittedName>
</protein>
<dbReference type="InParanoid" id="H3H1M9"/>
<dbReference type="HOGENOM" id="CLU_2101777_0_0_1"/>
<dbReference type="EMBL" id="DS566102">
    <property type="status" value="NOT_ANNOTATED_CDS"/>
    <property type="molecule type" value="Genomic_DNA"/>
</dbReference>
<dbReference type="VEuPathDB" id="FungiDB:KRP23_11642"/>
<dbReference type="EnsemblProtists" id="Phyra84165">
    <property type="protein sequence ID" value="Phyra84165"/>
    <property type="gene ID" value="Phyra84165"/>
</dbReference>
<dbReference type="Proteomes" id="UP000005238">
    <property type="component" value="Unassembled WGS sequence"/>
</dbReference>
<dbReference type="AlphaFoldDB" id="H3H1M9"/>
<organism evidence="1 2">
    <name type="scientific">Phytophthora ramorum</name>
    <name type="common">Sudden oak death agent</name>
    <dbReference type="NCBI Taxonomy" id="164328"/>
    <lineage>
        <taxon>Eukaryota</taxon>
        <taxon>Sar</taxon>
        <taxon>Stramenopiles</taxon>
        <taxon>Oomycota</taxon>
        <taxon>Peronosporomycetes</taxon>
        <taxon>Peronosporales</taxon>
        <taxon>Peronosporaceae</taxon>
        <taxon>Phytophthora</taxon>
    </lineage>
</organism>
<keyword evidence="2" id="KW-1185">Reference proteome</keyword>
<sequence length="116" mass="12878">MPTHEHDEASVLHRVATTGQSKSEYSFPDSGLRFFSRFNGGNMANVQLMPSGALRTVDADDLDGSAFRWFHVQAAMGELTTSYALRYSQRDADKVLAPTLTTSVELTISCRREKGY</sequence>
<proteinExistence type="predicted"/>
<reference evidence="2" key="1">
    <citation type="journal article" date="2006" name="Science">
        <title>Phytophthora genome sequences uncover evolutionary origins and mechanisms of pathogenesis.</title>
        <authorList>
            <person name="Tyler B.M."/>
            <person name="Tripathy S."/>
            <person name="Zhang X."/>
            <person name="Dehal P."/>
            <person name="Jiang R.H."/>
            <person name="Aerts A."/>
            <person name="Arredondo F.D."/>
            <person name="Baxter L."/>
            <person name="Bensasson D."/>
            <person name="Beynon J.L."/>
            <person name="Chapman J."/>
            <person name="Damasceno C.M."/>
            <person name="Dorrance A.E."/>
            <person name="Dou D."/>
            <person name="Dickerman A.W."/>
            <person name="Dubchak I.L."/>
            <person name="Garbelotto M."/>
            <person name="Gijzen M."/>
            <person name="Gordon S.G."/>
            <person name="Govers F."/>
            <person name="Grunwald N.J."/>
            <person name="Huang W."/>
            <person name="Ivors K.L."/>
            <person name="Jones R.W."/>
            <person name="Kamoun S."/>
            <person name="Krampis K."/>
            <person name="Lamour K.H."/>
            <person name="Lee M.K."/>
            <person name="McDonald W.H."/>
            <person name="Medina M."/>
            <person name="Meijer H.J."/>
            <person name="Nordberg E.K."/>
            <person name="Maclean D.J."/>
            <person name="Ospina-Giraldo M.D."/>
            <person name="Morris P.F."/>
            <person name="Phuntumart V."/>
            <person name="Putnam N.H."/>
            <person name="Rash S."/>
            <person name="Rose J.K."/>
            <person name="Sakihama Y."/>
            <person name="Salamov A.A."/>
            <person name="Savidor A."/>
            <person name="Scheuring C.F."/>
            <person name="Smith B.M."/>
            <person name="Sobral B.W."/>
            <person name="Terry A."/>
            <person name="Torto-Alalibo T.A."/>
            <person name="Win J."/>
            <person name="Xu Z."/>
            <person name="Zhang H."/>
            <person name="Grigoriev I.V."/>
            <person name="Rokhsar D.S."/>
            <person name="Boore J.L."/>
        </authorList>
    </citation>
    <scope>NUCLEOTIDE SEQUENCE [LARGE SCALE GENOMIC DNA]</scope>
    <source>
        <strain evidence="2">Pr102</strain>
    </source>
</reference>
<dbReference type="STRING" id="164328.H3H1M9"/>